<proteinExistence type="predicted"/>
<feature type="region of interest" description="Disordered" evidence="1">
    <location>
        <begin position="212"/>
        <end position="317"/>
    </location>
</feature>
<sequence length="317" mass="32883">MTRIVIRHLAGPQPPLVEAFPLARITGLLLESGPRVGIRPDPDPGDPPLTDPLPPDPPPADPPRAGRSGGRAGRIVIEPGAVPRFRLVELDRRNGLFINGRRVPGQAVLRPGDEVRLGAAGGPGFIFDLDPRPAAPAPRPAVPPDDDTFPPIPPIFDAIAPMPGGRGPAGHMLAGLWPPGRLTARIGLAAILGAIGAGLGLALITPGRPPPVRPAPPMALPLSFHDAPPDRPPAGLPAAPPEPDQGTTEGQRTDTAQPAQPRPPVPLAVPMPPPRLAAVQPAPDRAAPHGPKRAASPREKKAPGWEIVPGWGIPQPR</sequence>
<gene>
    <name evidence="4" type="ORF">F1189_20010</name>
</gene>
<evidence type="ECO:0000256" key="1">
    <source>
        <dbReference type="SAM" id="MobiDB-lite"/>
    </source>
</evidence>
<dbReference type="Gene3D" id="2.60.200.20">
    <property type="match status" value="1"/>
</dbReference>
<evidence type="ECO:0000313" key="4">
    <source>
        <dbReference type="EMBL" id="KAA5610268.1"/>
    </source>
</evidence>
<keyword evidence="2" id="KW-0812">Transmembrane</keyword>
<feature type="region of interest" description="Disordered" evidence="1">
    <location>
        <begin position="33"/>
        <end position="74"/>
    </location>
</feature>
<keyword evidence="2" id="KW-1133">Transmembrane helix</keyword>
<accession>A0A5M6IRR6</accession>
<dbReference type="SUPFAM" id="SSF49879">
    <property type="entry name" value="SMAD/FHA domain"/>
    <property type="match status" value="1"/>
</dbReference>
<dbReference type="AlphaFoldDB" id="A0A5M6IRR6"/>
<feature type="transmembrane region" description="Helical" evidence="2">
    <location>
        <begin position="182"/>
        <end position="204"/>
    </location>
</feature>
<feature type="compositionally biased region" description="Pro residues" evidence="1">
    <location>
        <begin position="45"/>
        <end position="62"/>
    </location>
</feature>
<dbReference type="Pfam" id="PF00498">
    <property type="entry name" value="FHA"/>
    <property type="match status" value="1"/>
</dbReference>
<feature type="compositionally biased region" description="Pro residues" evidence="1">
    <location>
        <begin position="260"/>
        <end position="275"/>
    </location>
</feature>
<reference evidence="4 5" key="1">
    <citation type="submission" date="2019-09" db="EMBL/GenBank/DDBJ databases">
        <title>Genome sequence of Rhodovastum atsumiense, a diverse member of the Acetobacteraceae family of non-sulfur purple photosynthetic bacteria.</title>
        <authorList>
            <person name="Meyer T."/>
            <person name="Kyndt J."/>
        </authorList>
    </citation>
    <scope>NUCLEOTIDE SEQUENCE [LARGE SCALE GENOMIC DNA]</scope>
    <source>
        <strain evidence="4 5">DSM 21279</strain>
    </source>
</reference>
<feature type="domain" description="FHA" evidence="3">
    <location>
        <begin position="75"/>
        <end position="118"/>
    </location>
</feature>
<dbReference type="InterPro" id="IPR000253">
    <property type="entry name" value="FHA_dom"/>
</dbReference>
<organism evidence="4 5">
    <name type="scientific">Rhodovastum atsumiense</name>
    <dbReference type="NCBI Taxonomy" id="504468"/>
    <lineage>
        <taxon>Bacteria</taxon>
        <taxon>Pseudomonadati</taxon>
        <taxon>Pseudomonadota</taxon>
        <taxon>Alphaproteobacteria</taxon>
        <taxon>Acetobacterales</taxon>
        <taxon>Acetobacteraceae</taxon>
        <taxon>Rhodovastum</taxon>
    </lineage>
</organism>
<feature type="compositionally biased region" description="Pro residues" evidence="1">
    <location>
        <begin position="230"/>
        <end position="243"/>
    </location>
</feature>
<feature type="compositionally biased region" description="Polar residues" evidence="1">
    <location>
        <begin position="245"/>
        <end position="255"/>
    </location>
</feature>
<keyword evidence="5" id="KW-1185">Reference proteome</keyword>
<evidence type="ECO:0000313" key="5">
    <source>
        <dbReference type="Proteomes" id="UP000325255"/>
    </source>
</evidence>
<dbReference type="InterPro" id="IPR008984">
    <property type="entry name" value="SMAD_FHA_dom_sf"/>
</dbReference>
<dbReference type="EMBL" id="VWPK01000035">
    <property type="protein sequence ID" value="KAA5610268.1"/>
    <property type="molecule type" value="Genomic_DNA"/>
</dbReference>
<dbReference type="OrthoDB" id="277520at2"/>
<dbReference type="RefSeq" id="WP_150042645.1">
    <property type="nucleotide sequence ID" value="NZ_OW485601.1"/>
</dbReference>
<evidence type="ECO:0000256" key="2">
    <source>
        <dbReference type="SAM" id="Phobius"/>
    </source>
</evidence>
<keyword evidence="2" id="KW-0472">Membrane</keyword>
<dbReference type="Proteomes" id="UP000325255">
    <property type="component" value="Unassembled WGS sequence"/>
</dbReference>
<name>A0A5M6IRR6_9PROT</name>
<comment type="caution">
    <text evidence="4">The sequence shown here is derived from an EMBL/GenBank/DDBJ whole genome shotgun (WGS) entry which is preliminary data.</text>
</comment>
<protein>
    <submittedName>
        <fullName evidence="4">FHA domain-containing protein</fullName>
    </submittedName>
</protein>
<dbReference type="CDD" id="cd00060">
    <property type="entry name" value="FHA"/>
    <property type="match status" value="1"/>
</dbReference>
<evidence type="ECO:0000259" key="3">
    <source>
        <dbReference type="Pfam" id="PF00498"/>
    </source>
</evidence>